<comment type="subcellular location">
    <subcellularLocation>
        <location evidence="1">Membrane</location>
        <topology evidence="1">Multi-pass membrane protein</topology>
    </subcellularLocation>
</comment>
<evidence type="ECO:0000313" key="7">
    <source>
        <dbReference type="Proteomes" id="UP001168552"/>
    </source>
</evidence>
<proteinExistence type="predicted"/>
<evidence type="ECO:0000313" key="6">
    <source>
        <dbReference type="EMBL" id="MDN4166855.1"/>
    </source>
</evidence>
<accession>A0ABT8F8P9</accession>
<evidence type="ECO:0000256" key="3">
    <source>
        <dbReference type="ARBA" id="ARBA00022989"/>
    </source>
</evidence>
<dbReference type="InterPro" id="IPR006603">
    <property type="entry name" value="PQ-loop_rpt"/>
</dbReference>
<dbReference type="EMBL" id="JAUHJS010000008">
    <property type="protein sequence ID" value="MDN4166855.1"/>
    <property type="molecule type" value="Genomic_DNA"/>
</dbReference>
<feature type="transmembrane region" description="Helical" evidence="5">
    <location>
        <begin position="36"/>
        <end position="56"/>
    </location>
</feature>
<protein>
    <submittedName>
        <fullName evidence="6">SemiSWEET transporter</fullName>
    </submittedName>
</protein>
<sequence>MDYIEIIGLLAAICTTLAFVPQVVKTWQSKSAKDLSLGMFLLFFVGVCLWLSYGLLIGNRPIIVANLVTGLLAGTILFFKARYK</sequence>
<dbReference type="InterPro" id="IPR047662">
    <property type="entry name" value="SemiSWEET"/>
</dbReference>
<keyword evidence="4 5" id="KW-0472">Membrane</keyword>
<evidence type="ECO:0000256" key="4">
    <source>
        <dbReference type="ARBA" id="ARBA00023136"/>
    </source>
</evidence>
<keyword evidence="2 5" id="KW-0812">Transmembrane</keyword>
<name>A0ABT8F8P9_9BACT</name>
<feature type="transmembrane region" description="Helical" evidence="5">
    <location>
        <begin position="62"/>
        <end position="79"/>
    </location>
</feature>
<dbReference type="RefSeq" id="WP_320005391.1">
    <property type="nucleotide sequence ID" value="NZ_JAUHJS010000008.1"/>
</dbReference>
<organism evidence="6 7">
    <name type="scientific">Shiella aurantiaca</name>
    <dbReference type="NCBI Taxonomy" id="3058365"/>
    <lineage>
        <taxon>Bacteria</taxon>
        <taxon>Pseudomonadati</taxon>
        <taxon>Bacteroidota</taxon>
        <taxon>Cytophagia</taxon>
        <taxon>Cytophagales</taxon>
        <taxon>Shiellaceae</taxon>
        <taxon>Shiella</taxon>
    </lineage>
</organism>
<evidence type="ECO:0000256" key="5">
    <source>
        <dbReference type="SAM" id="Phobius"/>
    </source>
</evidence>
<dbReference type="Pfam" id="PF04193">
    <property type="entry name" value="PQ-loop"/>
    <property type="match status" value="1"/>
</dbReference>
<reference evidence="6" key="1">
    <citation type="submission" date="2023-06" db="EMBL/GenBank/DDBJ databases">
        <title>Cytophagales bacterium Strain LB-30, isolated from soil.</title>
        <authorList>
            <person name="Liu B."/>
        </authorList>
    </citation>
    <scope>NUCLEOTIDE SEQUENCE</scope>
    <source>
        <strain evidence="6">LB-30</strain>
    </source>
</reference>
<dbReference type="Proteomes" id="UP001168552">
    <property type="component" value="Unassembled WGS sequence"/>
</dbReference>
<keyword evidence="3 5" id="KW-1133">Transmembrane helix</keyword>
<dbReference type="Gene3D" id="1.20.1280.290">
    <property type="match status" value="1"/>
</dbReference>
<evidence type="ECO:0000256" key="2">
    <source>
        <dbReference type="ARBA" id="ARBA00022692"/>
    </source>
</evidence>
<comment type="caution">
    <text evidence="6">The sequence shown here is derived from an EMBL/GenBank/DDBJ whole genome shotgun (WGS) entry which is preliminary data.</text>
</comment>
<feature type="transmembrane region" description="Helical" evidence="5">
    <location>
        <begin position="6"/>
        <end position="24"/>
    </location>
</feature>
<evidence type="ECO:0000256" key="1">
    <source>
        <dbReference type="ARBA" id="ARBA00004141"/>
    </source>
</evidence>
<dbReference type="NCBIfam" id="NF037968">
    <property type="entry name" value="SemiSWEET_2"/>
    <property type="match status" value="1"/>
</dbReference>
<gene>
    <name evidence="6" type="ORF">QWY31_15190</name>
</gene>
<keyword evidence="7" id="KW-1185">Reference proteome</keyword>